<evidence type="ECO:0000259" key="1">
    <source>
        <dbReference type="Pfam" id="PF03358"/>
    </source>
</evidence>
<reference evidence="2 3" key="1">
    <citation type="journal article" date="2015" name="Genome Announc.">
        <title>Expanding the biotechnology potential of lactobacilli through comparative genomics of 213 strains and associated genera.</title>
        <authorList>
            <person name="Sun Z."/>
            <person name="Harris H.M."/>
            <person name="McCann A."/>
            <person name="Guo C."/>
            <person name="Argimon S."/>
            <person name="Zhang W."/>
            <person name="Yang X."/>
            <person name="Jeffery I.B."/>
            <person name="Cooney J.C."/>
            <person name="Kagawa T.F."/>
            <person name="Liu W."/>
            <person name="Song Y."/>
            <person name="Salvetti E."/>
            <person name="Wrobel A."/>
            <person name="Rasinkangas P."/>
            <person name="Parkhill J."/>
            <person name="Rea M.C."/>
            <person name="O'Sullivan O."/>
            <person name="Ritari J."/>
            <person name="Douillard F.P."/>
            <person name="Paul Ross R."/>
            <person name="Yang R."/>
            <person name="Briner A.E."/>
            <person name="Felis G.E."/>
            <person name="de Vos W.M."/>
            <person name="Barrangou R."/>
            <person name="Klaenhammer T.R."/>
            <person name="Caufield P.W."/>
            <person name="Cui Y."/>
            <person name="Zhang H."/>
            <person name="O'Toole P.W."/>
        </authorList>
    </citation>
    <scope>NUCLEOTIDE SEQUENCE [LARGE SCALE GENOMIC DNA]</scope>
    <source>
        <strain evidence="2 3">DSM 15814</strain>
    </source>
</reference>
<evidence type="ECO:0000313" key="3">
    <source>
        <dbReference type="Proteomes" id="UP000051999"/>
    </source>
</evidence>
<dbReference type="PATRIC" id="fig|1114972.6.peg.150"/>
<dbReference type="InterPro" id="IPR050712">
    <property type="entry name" value="NAD(P)H-dep_reductase"/>
</dbReference>
<dbReference type="STRING" id="1114972.FD35_GL000149"/>
<dbReference type="eggNOG" id="COG0431">
    <property type="taxonomic scope" value="Bacteria"/>
</dbReference>
<dbReference type="GO" id="GO:0016491">
    <property type="term" value="F:oxidoreductase activity"/>
    <property type="evidence" value="ECO:0007669"/>
    <property type="project" value="InterPro"/>
</dbReference>
<organism evidence="2 3">
    <name type="scientific">Furfurilactobacillus rossiae DSM 15814</name>
    <dbReference type="NCBI Taxonomy" id="1114972"/>
    <lineage>
        <taxon>Bacteria</taxon>
        <taxon>Bacillati</taxon>
        <taxon>Bacillota</taxon>
        <taxon>Bacilli</taxon>
        <taxon>Lactobacillales</taxon>
        <taxon>Lactobacillaceae</taxon>
        <taxon>Furfurilactobacillus</taxon>
    </lineage>
</organism>
<dbReference type="Gene3D" id="3.40.50.360">
    <property type="match status" value="1"/>
</dbReference>
<protein>
    <submittedName>
        <fullName evidence="2">Oxidoreductase</fullName>
    </submittedName>
</protein>
<dbReference type="GO" id="GO:0010181">
    <property type="term" value="F:FMN binding"/>
    <property type="evidence" value="ECO:0007669"/>
    <property type="project" value="TreeGrafter"/>
</dbReference>
<dbReference type="PANTHER" id="PTHR30543:SF21">
    <property type="entry name" value="NAD(P)H-DEPENDENT FMN REDUCTASE LOT6"/>
    <property type="match status" value="1"/>
</dbReference>
<name>A0A0R1RK75_9LACO</name>
<dbReference type="InterPro" id="IPR029039">
    <property type="entry name" value="Flavoprotein-like_sf"/>
</dbReference>
<keyword evidence="3" id="KW-1185">Reference proteome</keyword>
<gene>
    <name evidence="2" type="ORF">FD35_GL000149</name>
</gene>
<dbReference type="SUPFAM" id="SSF52218">
    <property type="entry name" value="Flavoproteins"/>
    <property type="match status" value="1"/>
</dbReference>
<dbReference type="InterPro" id="IPR005025">
    <property type="entry name" value="FMN_Rdtase-like_dom"/>
</dbReference>
<dbReference type="GO" id="GO:0005829">
    <property type="term" value="C:cytosol"/>
    <property type="evidence" value="ECO:0007669"/>
    <property type="project" value="TreeGrafter"/>
</dbReference>
<dbReference type="Pfam" id="PF03358">
    <property type="entry name" value="FMN_red"/>
    <property type="match status" value="1"/>
</dbReference>
<dbReference type="PANTHER" id="PTHR30543">
    <property type="entry name" value="CHROMATE REDUCTASE"/>
    <property type="match status" value="1"/>
</dbReference>
<dbReference type="EMBL" id="AZFF01000001">
    <property type="protein sequence ID" value="KRL57142.1"/>
    <property type="molecule type" value="Genomic_DNA"/>
</dbReference>
<proteinExistence type="predicted"/>
<accession>A0A0R1RK75</accession>
<dbReference type="Proteomes" id="UP000051999">
    <property type="component" value="Unassembled WGS sequence"/>
</dbReference>
<evidence type="ECO:0000313" key="2">
    <source>
        <dbReference type="EMBL" id="KRL57142.1"/>
    </source>
</evidence>
<comment type="caution">
    <text evidence="2">The sequence shown here is derived from an EMBL/GenBank/DDBJ whole genome shotgun (WGS) entry which is preliminary data.</text>
</comment>
<feature type="domain" description="NADPH-dependent FMN reductase-like" evidence="1">
    <location>
        <begin position="27"/>
        <end position="171"/>
    </location>
</feature>
<dbReference type="AlphaFoldDB" id="A0A0R1RK75"/>
<sequence>MVAVVMNDIAQMTIKFTEIEGIFNMNKYIALVGTNSDKSTNRELLQFMKRHYADQADIEVVEIKGLPVFNKPDNMKVPDAALAIADKIDQSDGVIISTPEYDHSVPAALMNALEWLSYGIHPFVDKPVMITGSSYGSLGSSRAQGHLRIILDSPELRARIMPSSEFLLDHSLQAFDDDGNLLDQEKLSKLDGLFADFQTFVGLAKQLNHATSINRQEASDYSWDKQ</sequence>